<dbReference type="RGD" id="620859">
    <property type="gene designation" value="Axin1"/>
</dbReference>
<evidence type="ECO:0000313" key="4">
    <source>
        <dbReference type="RGD" id="620859"/>
    </source>
</evidence>
<dbReference type="EMBL" id="CH473948">
    <property type="protein sequence ID" value="EDM03997.1"/>
    <property type="molecule type" value="Genomic_DNA"/>
</dbReference>
<sequence length="85" mass="9936">MRKQQAHESSRPLSIERPGAVHPWVSAQLRNSVQPSHLFIQDPTMPPNPAPNPLTQLEEARRRLEEEEKRDKITKKGRWRECTTM</sequence>
<name>A6HD92_RAT</name>
<organism evidence="2 3">
    <name type="scientific">Rattus norvegicus</name>
    <name type="common">Rat</name>
    <dbReference type="NCBI Taxonomy" id="10116"/>
    <lineage>
        <taxon>Eukaryota</taxon>
        <taxon>Metazoa</taxon>
        <taxon>Chordata</taxon>
        <taxon>Craniata</taxon>
        <taxon>Vertebrata</taxon>
        <taxon>Euteleostomi</taxon>
        <taxon>Mammalia</taxon>
        <taxon>Eutheria</taxon>
        <taxon>Euarchontoglires</taxon>
        <taxon>Glires</taxon>
        <taxon>Rodentia</taxon>
        <taxon>Myomorpha</taxon>
        <taxon>Muroidea</taxon>
        <taxon>Muridae</taxon>
        <taxon>Murinae</taxon>
        <taxon>Rattus</taxon>
    </lineage>
</organism>
<protein>
    <submittedName>
        <fullName evidence="2">Axin 1, isoform CRA_c</fullName>
    </submittedName>
</protein>
<feature type="region of interest" description="Disordered" evidence="1">
    <location>
        <begin position="64"/>
        <end position="85"/>
    </location>
</feature>
<dbReference type="GO" id="GO:0090090">
    <property type="term" value="P:negative regulation of canonical Wnt signaling pathway"/>
    <property type="evidence" value="ECO:0007669"/>
    <property type="project" value="InterPro"/>
</dbReference>
<dbReference type="AlphaFoldDB" id="A6HD92"/>
<dbReference type="InterPro" id="IPR043581">
    <property type="entry name" value="Axin-like"/>
</dbReference>
<gene>
    <name evidence="2 4" type="primary">Axin1</name>
    <name evidence="2" type="ORF">rCG_33298</name>
</gene>
<evidence type="ECO:0000313" key="2">
    <source>
        <dbReference type="EMBL" id="EDM03997.1"/>
    </source>
</evidence>
<evidence type="ECO:0000256" key="1">
    <source>
        <dbReference type="SAM" id="MobiDB-lite"/>
    </source>
</evidence>
<reference evidence="2 3" key="1">
    <citation type="submission" date="2005-07" db="EMBL/GenBank/DDBJ databases">
        <authorList>
            <person name="Mural R.J."/>
            <person name="Li P.W."/>
            <person name="Adams M.D."/>
            <person name="Amanatides P.G."/>
            <person name="Baden-Tillson H."/>
            <person name="Barnstead M."/>
            <person name="Chin S.H."/>
            <person name="Dew I."/>
            <person name="Evans C.A."/>
            <person name="Ferriera S."/>
            <person name="Flanigan M."/>
            <person name="Fosler C."/>
            <person name="Glodek A."/>
            <person name="Gu Z."/>
            <person name="Holt R.A."/>
            <person name="Jennings D."/>
            <person name="Kraft C.L."/>
            <person name="Lu F."/>
            <person name="Nguyen T."/>
            <person name="Nusskern D.R."/>
            <person name="Pfannkoch C.M."/>
            <person name="Sitter C."/>
            <person name="Sutton G.G."/>
            <person name="Venter J.C."/>
            <person name="Wang Z."/>
            <person name="Woodage T."/>
            <person name="Zheng X.H."/>
            <person name="Zhong F."/>
        </authorList>
    </citation>
    <scope>NUCLEOTIDE SEQUENCE [LARGE SCALE GENOMIC DNA]</scope>
    <source>
        <strain>BN</strain>
        <strain evidence="3">Sprague-Dawley</strain>
    </source>
</reference>
<evidence type="ECO:0000313" key="3">
    <source>
        <dbReference type="Proteomes" id="UP000234681"/>
    </source>
</evidence>
<accession>A6HD92</accession>
<dbReference type="PANTHER" id="PTHR46102:SF3">
    <property type="entry name" value="AXIN-1"/>
    <property type="match status" value="1"/>
</dbReference>
<dbReference type="Proteomes" id="UP000234681">
    <property type="component" value="Chromosome 10"/>
</dbReference>
<dbReference type="PANTHER" id="PTHR46102">
    <property type="entry name" value="AXIN"/>
    <property type="match status" value="1"/>
</dbReference>
<proteinExistence type="predicted"/>